<accession>A0AC58UHK9</accession>
<name>A0AC58UHK9_TOBAC</name>
<evidence type="ECO:0000313" key="1">
    <source>
        <dbReference type="Proteomes" id="UP000790787"/>
    </source>
</evidence>
<keyword evidence="1" id="KW-1185">Reference proteome</keyword>
<gene>
    <name evidence="2" type="primary">LOC142180804</name>
</gene>
<reference evidence="2" key="2">
    <citation type="submission" date="2025-08" db="UniProtKB">
        <authorList>
            <consortium name="RefSeq"/>
        </authorList>
    </citation>
    <scope>IDENTIFICATION</scope>
    <source>
        <tissue evidence="2">Leaf</tissue>
    </source>
</reference>
<evidence type="ECO:0000313" key="2">
    <source>
        <dbReference type="RefSeq" id="XP_075108981.1"/>
    </source>
</evidence>
<organism evidence="1 2">
    <name type="scientific">Nicotiana tabacum</name>
    <name type="common">Common tobacco</name>
    <dbReference type="NCBI Taxonomy" id="4097"/>
    <lineage>
        <taxon>Eukaryota</taxon>
        <taxon>Viridiplantae</taxon>
        <taxon>Streptophyta</taxon>
        <taxon>Embryophyta</taxon>
        <taxon>Tracheophyta</taxon>
        <taxon>Spermatophyta</taxon>
        <taxon>Magnoliopsida</taxon>
        <taxon>eudicotyledons</taxon>
        <taxon>Gunneridae</taxon>
        <taxon>Pentapetalae</taxon>
        <taxon>asterids</taxon>
        <taxon>lamiids</taxon>
        <taxon>Solanales</taxon>
        <taxon>Solanaceae</taxon>
        <taxon>Nicotianoideae</taxon>
        <taxon>Nicotianeae</taxon>
        <taxon>Nicotiana</taxon>
    </lineage>
</organism>
<sequence length="263" mass="30831">MASRLIANQGKSAIYFGGVTEQIQEQIIKELVFSVGTLPFRYLGVPLSSKRLTIGQCHPLLERMVGIMTSWTAKMLSYAGRLQLIRSVLIAIQQFWRLNVVDIYTWNKAAILKHFWNLCKKKDRLWVQWYLEEAGVTIDEFLKGEKYAIKTVYNKMRDKHPEVQWRKLICNNQGCPKWLFILYLTLHDRLYTKMRLEKWNTGYDTTCALCDSEEEDIQHLLFKCPNTSQVWQKILDWQGIQRQTMGWKEEVEWAGKNASGNSA</sequence>
<reference evidence="1" key="1">
    <citation type="journal article" date="2014" name="Nat. Commun.">
        <title>The tobacco genome sequence and its comparison with those of tomato and potato.</title>
        <authorList>
            <person name="Sierro N."/>
            <person name="Battey J.N."/>
            <person name="Ouadi S."/>
            <person name="Bakaher N."/>
            <person name="Bovet L."/>
            <person name="Willig A."/>
            <person name="Goepfert S."/>
            <person name="Peitsch M.C."/>
            <person name="Ivanov N.V."/>
        </authorList>
    </citation>
    <scope>NUCLEOTIDE SEQUENCE [LARGE SCALE GENOMIC DNA]</scope>
</reference>
<dbReference type="RefSeq" id="XP_075108981.1">
    <property type="nucleotide sequence ID" value="XM_075252880.1"/>
</dbReference>
<dbReference type="Proteomes" id="UP000790787">
    <property type="component" value="Chromosome 5"/>
</dbReference>
<proteinExistence type="predicted"/>
<protein>
    <submittedName>
        <fullName evidence="2">Uncharacterized protein LOC142180804</fullName>
    </submittedName>
</protein>